<name>A0AA37T320_9GAMM</name>
<accession>A0AA37T320</accession>
<gene>
    <name evidence="1" type="ORF">GCM10007877_00720</name>
</gene>
<sequence length="199" mass="22235">MPSASTIGRDLLNVPFPEMVKSLGIGIAEAQLELDRVSMEIAQLMSGQDEGARPTLPSDDTKKFFTFDEDEDDDNAEEKRSTKIRFGGQYYSLLELGFTPTFYQFVDTIIEVKMSISMSRTKERKTETNKRKLSGKLRLFRRSAGVSATSVTASYASKYSYSAEGSSLLRTKLVPVPPPPILEDRIRRLLDDTAENSTS</sequence>
<dbReference type="EMBL" id="BSPD01000002">
    <property type="protein sequence ID" value="GLS24361.1"/>
    <property type="molecule type" value="Genomic_DNA"/>
</dbReference>
<protein>
    <submittedName>
        <fullName evidence="1">Uncharacterized protein</fullName>
    </submittedName>
</protein>
<dbReference type="AlphaFoldDB" id="A0AA37T320"/>
<comment type="caution">
    <text evidence="1">The sequence shown here is derived from an EMBL/GenBank/DDBJ whole genome shotgun (WGS) entry which is preliminary data.</text>
</comment>
<organism evidence="1 2">
    <name type="scientific">Marinibactrum halimedae</name>
    <dbReference type="NCBI Taxonomy" id="1444977"/>
    <lineage>
        <taxon>Bacteria</taxon>
        <taxon>Pseudomonadati</taxon>
        <taxon>Pseudomonadota</taxon>
        <taxon>Gammaproteobacteria</taxon>
        <taxon>Cellvibrionales</taxon>
        <taxon>Cellvibrionaceae</taxon>
        <taxon>Marinibactrum</taxon>
    </lineage>
</organism>
<proteinExistence type="predicted"/>
<keyword evidence="2" id="KW-1185">Reference proteome</keyword>
<dbReference type="Proteomes" id="UP001156870">
    <property type="component" value="Unassembled WGS sequence"/>
</dbReference>
<dbReference type="RefSeq" id="WP_232594865.1">
    <property type="nucleotide sequence ID" value="NZ_BSPD01000002.1"/>
</dbReference>
<evidence type="ECO:0000313" key="1">
    <source>
        <dbReference type="EMBL" id="GLS24361.1"/>
    </source>
</evidence>
<reference evidence="1 2" key="1">
    <citation type="journal article" date="2014" name="Int. J. Syst. Evol. Microbiol.">
        <title>Complete genome sequence of Corynebacterium casei LMG S-19264T (=DSM 44701T), isolated from a smear-ripened cheese.</title>
        <authorList>
            <consortium name="US DOE Joint Genome Institute (JGI-PGF)"/>
            <person name="Walter F."/>
            <person name="Albersmeier A."/>
            <person name="Kalinowski J."/>
            <person name="Ruckert C."/>
        </authorList>
    </citation>
    <scope>NUCLEOTIDE SEQUENCE [LARGE SCALE GENOMIC DNA]</scope>
    <source>
        <strain evidence="1 2">NBRC 110095</strain>
    </source>
</reference>
<evidence type="ECO:0000313" key="2">
    <source>
        <dbReference type="Proteomes" id="UP001156870"/>
    </source>
</evidence>